<reference evidence="2" key="1">
    <citation type="submission" date="2022-05" db="EMBL/GenBank/DDBJ databases">
        <title>Complete genome sequence of toluene-degrading Gulosibacter sediminis strain ACHW.36C.</title>
        <authorList>
            <person name="Wai A.C."/>
            <person name="Lai G.K."/>
            <person name="Griffin S.D."/>
            <person name="Leung F.C."/>
        </authorList>
    </citation>
    <scope>NUCLEOTIDE SEQUENCE [LARGE SCALE GENOMIC DNA]</scope>
    <source>
        <strain evidence="2">ACHW.36C</strain>
    </source>
</reference>
<dbReference type="PROSITE" id="PS51257">
    <property type="entry name" value="PROKAR_LIPOPROTEIN"/>
    <property type="match status" value="1"/>
</dbReference>
<keyword evidence="1" id="KW-0732">Signal</keyword>
<evidence type="ECO:0008006" key="3">
    <source>
        <dbReference type="Google" id="ProtNLM"/>
    </source>
</evidence>
<evidence type="ECO:0000256" key="1">
    <source>
        <dbReference type="SAM" id="SignalP"/>
    </source>
</evidence>
<feature type="signal peptide" evidence="1">
    <location>
        <begin position="1"/>
        <end position="23"/>
    </location>
</feature>
<feature type="chain" id="PRO_5046721683" description="Lipoprotein" evidence="1">
    <location>
        <begin position="24"/>
        <end position="157"/>
    </location>
</feature>
<name>A0ABY4MV00_9MICO</name>
<evidence type="ECO:0000313" key="2">
    <source>
        <dbReference type="EMBL" id="UQN14214.1"/>
    </source>
</evidence>
<protein>
    <recommendedName>
        <fullName evidence="3">Lipoprotein</fullName>
    </recommendedName>
</protein>
<dbReference type="EMBL" id="CP097160">
    <property type="protein sequence ID" value="UQN14214.1"/>
    <property type="molecule type" value="Genomic_DNA"/>
</dbReference>
<organism evidence="2">
    <name type="scientific">Gulosibacter sediminis</name>
    <dbReference type="NCBI Taxonomy" id="1729695"/>
    <lineage>
        <taxon>Bacteria</taxon>
        <taxon>Bacillati</taxon>
        <taxon>Actinomycetota</taxon>
        <taxon>Actinomycetes</taxon>
        <taxon>Micrococcales</taxon>
        <taxon>Microbacteriaceae</taxon>
        <taxon>Gulosibacter</taxon>
    </lineage>
</organism>
<gene>
    <name evidence="2" type="ORF">M3M28_09150</name>
</gene>
<accession>A0ABY4MV00</accession>
<sequence length="157" mass="16657">MFSSRRTLTVAATLAAAATLLVGCNVSPPTGVVDGGTVPPTSTHPAPTSVSCATIESDLAYANQIVSEAAQNFGDDPYATLDRMRVAIGYIEDLRDVAEDVELEGMLNEVAVEGDGLVDTIERVMDNGTILLEFDQIADGADAVEDRINDLVDYCRF</sequence>
<proteinExistence type="predicted"/>